<evidence type="ECO:0000256" key="8">
    <source>
        <dbReference type="PIRSR" id="PIRSR602481-2"/>
    </source>
</evidence>
<dbReference type="Gene3D" id="1.10.10.10">
    <property type="entry name" value="Winged helix-like DNA-binding domain superfamily/Winged helix DNA-binding domain"/>
    <property type="match status" value="1"/>
</dbReference>
<dbReference type="PANTHER" id="PTHR33202">
    <property type="entry name" value="ZINC UPTAKE REGULATION PROTEIN"/>
    <property type="match status" value="1"/>
</dbReference>
<evidence type="ECO:0000256" key="5">
    <source>
        <dbReference type="ARBA" id="ARBA00023125"/>
    </source>
</evidence>
<dbReference type="GO" id="GO:0000976">
    <property type="term" value="F:transcription cis-regulatory region binding"/>
    <property type="evidence" value="ECO:0007669"/>
    <property type="project" value="TreeGrafter"/>
</dbReference>
<dbReference type="CDD" id="cd07153">
    <property type="entry name" value="Fur_like"/>
    <property type="match status" value="1"/>
</dbReference>
<dbReference type="GO" id="GO:0045892">
    <property type="term" value="P:negative regulation of DNA-templated transcription"/>
    <property type="evidence" value="ECO:0007669"/>
    <property type="project" value="TreeGrafter"/>
</dbReference>
<sequence length="159" mass="19018">MVKQDILRNELRRRKQRMTAQRELILKIFMDSEDEHMSAEEVYRKVLDRRLRISKATVYRTVDLLSDVGLLRRIVFRDGVIRYELVNKDEHHHHHIICTECGRVEEFPFDLLDDLEKLIEQSTGYKITDHQLKLYGLCSECAKKKNNEKTETDMRKATK</sequence>
<accession>A0A0G2Z634</accession>
<keyword evidence="10" id="KW-1185">Reference proteome</keyword>
<evidence type="ECO:0000256" key="2">
    <source>
        <dbReference type="ARBA" id="ARBA00022491"/>
    </source>
</evidence>
<dbReference type="SUPFAM" id="SSF46785">
    <property type="entry name" value="Winged helix' DNA-binding domain"/>
    <property type="match status" value="1"/>
</dbReference>
<keyword evidence="8" id="KW-0408">Iron</keyword>
<dbReference type="EMBL" id="CP011232">
    <property type="protein sequence ID" value="AKI97002.1"/>
    <property type="molecule type" value="Genomic_DNA"/>
</dbReference>
<dbReference type="InterPro" id="IPR036390">
    <property type="entry name" value="WH_DNA-bd_sf"/>
</dbReference>
<dbReference type="InterPro" id="IPR002481">
    <property type="entry name" value="FUR"/>
</dbReference>
<feature type="binding site" evidence="7">
    <location>
        <position position="141"/>
    </location>
    <ligand>
        <name>Zn(2+)</name>
        <dbReference type="ChEBI" id="CHEBI:29105"/>
    </ligand>
</feature>
<evidence type="ECO:0000313" key="10">
    <source>
        <dbReference type="Proteomes" id="UP000035159"/>
    </source>
</evidence>
<dbReference type="PANTHER" id="PTHR33202:SF7">
    <property type="entry name" value="FERRIC UPTAKE REGULATION PROTEIN"/>
    <property type="match status" value="1"/>
</dbReference>
<protein>
    <recommendedName>
        <fullName evidence="11">Fur family transcriptional regulator</fullName>
    </recommendedName>
</protein>
<dbReference type="GO" id="GO:1900376">
    <property type="term" value="P:regulation of secondary metabolite biosynthetic process"/>
    <property type="evidence" value="ECO:0007669"/>
    <property type="project" value="TreeGrafter"/>
</dbReference>
<feature type="binding site" evidence="8">
    <location>
        <position position="130"/>
    </location>
    <ligand>
        <name>Fe cation</name>
        <dbReference type="ChEBI" id="CHEBI:24875"/>
    </ligand>
</feature>
<evidence type="ECO:0000256" key="7">
    <source>
        <dbReference type="PIRSR" id="PIRSR602481-1"/>
    </source>
</evidence>
<evidence type="ECO:0000313" key="9">
    <source>
        <dbReference type="EMBL" id="AKI97002.1"/>
    </source>
</evidence>
<feature type="binding site" evidence="7">
    <location>
        <position position="98"/>
    </location>
    <ligand>
        <name>Zn(2+)</name>
        <dbReference type="ChEBI" id="CHEBI:29105"/>
    </ligand>
</feature>
<dbReference type="KEGG" id="kpf:IX53_03265"/>
<dbReference type="InterPro" id="IPR036388">
    <property type="entry name" value="WH-like_DNA-bd_sf"/>
</dbReference>
<reference evidence="9 10" key="1">
    <citation type="submission" date="2015-04" db="EMBL/GenBank/DDBJ databases">
        <title>Complete Genome Sequence of Kosmotoga pacifica SLHLJ1.</title>
        <authorList>
            <person name="Jiang L.J."/>
            <person name="Shao Z.Z."/>
            <person name="Jebbar M."/>
        </authorList>
    </citation>
    <scope>NUCLEOTIDE SEQUENCE [LARGE SCALE GENOMIC DNA]</scope>
    <source>
        <strain evidence="9 10">SLHLJ1</strain>
    </source>
</reference>
<dbReference type="InterPro" id="IPR043135">
    <property type="entry name" value="Fur_C"/>
</dbReference>
<feature type="binding site" evidence="7">
    <location>
        <position position="138"/>
    </location>
    <ligand>
        <name>Zn(2+)</name>
        <dbReference type="ChEBI" id="CHEBI:29105"/>
    </ligand>
</feature>
<evidence type="ECO:0000256" key="1">
    <source>
        <dbReference type="ARBA" id="ARBA00007957"/>
    </source>
</evidence>
<name>A0A0G2Z634_9BACT</name>
<keyword evidence="6" id="KW-0804">Transcription</keyword>
<keyword evidence="5" id="KW-0238">DNA-binding</keyword>
<dbReference type="Gene3D" id="3.30.1490.190">
    <property type="match status" value="1"/>
</dbReference>
<keyword evidence="4" id="KW-0805">Transcription regulation</keyword>
<keyword evidence="7" id="KW-0479">Metal-binding</keyword>
<proteinExistence type="inferred from homology"/>
<dbReference type="GO" id="GO:0008270">
    <property type="term" value="F:zinc ion binding"/>
    <property type="evidence" value="ECO:0007669"/>
    <property type="project" value="TreeGrafter"/>
</dbReference>
<evidence type="ECO:0000256" key="4">
    <source>
        <dbReference type="ARBA" id="ARBA00023015"/>
    </source>
</evidence>
<feature type="binding site" evidence="8">
    <location>
        <position position="92"/>
    </location>
    <ligand>
        <name>Fe cation</name>
        <dbReference type="ChEBI" id="CHEBI:24875"/>
    </ligand>
</feature>
<keyword evidence="2" id="KW-0678">Repressor</keyword>
<evidence type="ECO:0000256" key="3">
    <source>
        <dbReference type="ARBA" id="ARBA00022833"/>
    </source>
</evidence>
<dbReference type="GO" id="GO:0003700">
    <property type="term" value="F:DNA-binding transcription factor activity"/>
    <property type="evidence" value="ECO:0007669"/>
    <property type="project" value="InterPro"/>
</dbReference>
<organism evidence="9 10">
    <name type="scientific">Kosmotoga pacifica</name>
    <dbReference type="NCBI Taxonomy" id="1330330"/>
    <lineage>
        <taxon>Bacteria</taxon>
        <taxon>Thermotogati</taxon>
        <taxon>Thermotogota</taxon>
        <taxon>Thermotogae</taxon>
        <taxon>Kosmotogales</taxon>
        <taxon>Kosmotogaceae</taxon>
        <taxon>Kosmotoga</taxon>
    </lineage>
</organism>
<dbReference type="Proteomes" id="UP000035159">
    <property type="component" value="Chromosome"/>
</dbReference>
<comment type="cofactor">
    <cofactor evidence="8">
        <name>Mn(2+)</name>
        <dbReference type="ChEBI" id="CHEBI:29035"/>
    </cofactor>
    <cofactor evidence="8">
        <name>Fe(2+)</name>
        <dbReference type="ChEBI" id="CHEBI:29033"/>
    </cofactor>
    <text evidence="8">Binds 1 Mn(2+) or Fe(2+) ion per subunit.</text>
</comment>
<comment type="cofactor">
    <cofactor evidence="7">
        <name>Zn(2+)</name>
        <dbReference type="ChEBI" id="CHEBI:29105"/>
    </cofactor>
    <text evidence="7">Binds 1 zinc ion per subunit.</text>
</comment>
<feature type="binding site" evidence="7">
    <location>
        <position position="101"/>
    </location>
    <ligand>
        <name>Zn(2+)</name>
        <dbReference type="ChEBI" id="CHEBI:29105"/>
    </ligand>
</feature>
<gene>
    <name evidence="9" type="ORF">IX53_03265</name>
</gene>
<dbReference type="Pfam" id="PF01475">
    <property type="entry name" value="FUR"/>
    <property type="match status" value="1"/>
</dbReference>
<evidence type="ECO:0008006" key="11">
    <source>
        <dbReference type="Google" id="ProtNLM"/>
    </source>
</evidence>
<evidence type="ECO:0000256" key="6">
    <source>
        <dbReference type="ARBA" id="ARBA00023163"/>
    </source>
</evidence>
<dbReference type="AlphaFoldDB" id="A0A0G2Z634"/>
<dbReference type="STRING" id="1330330.IX53_03265"/>
<keyword evidence="3 7" id="KW-0862">Zinc</keyword>
<comment type="similarity">
    <text evidence="1">Belongs to the Fur family.</text>
</comment>